<organism evidence="1 2">
    <name type="scientific">Xenopus laevis</name>
    <name type="common">African clawed frog</name>
    <dbReference type="NCBI Taxonomy" id="8355"/>
    <lineage>
        <taxon>Eukaryota</taxon>
        <taxon>Metazoa</taxon>
        <taxon>Chordata</taxon>
        <taxon>Craniata</taxon>
        <taxon>Vertebrata</taxon>
        <taxon>Euteleostomi</taxon>
        <taxon>Amphibia</taxon>
        <taxon>Batrachia</taxon>
        <taxon>Anura</taxon>
        <taxon>Pipoidea</taxon>
        <taxon>Pipidae</taxon>
        <taxon>Xenopodinae</taxon>
        <taxon>Xenopus</taxon>
        <taxon>Xenopus</taxon>
    </lineage>
</organism>
<name>A0A974CER0_XENLA</name>
<protein>
    <submittedName>
        <fullName evidence="1">Uncharacterized protein</fullName>
    </submittedName>
</protein>
<proteinExistence type="predicted"/>
<dbReference type="AlphaFoldDB" id="A0A974CER0"/>
<gene>
    <name evidence="1" type="ORF">XELAEV_18034850mg</name>
</gene>
<dbReference type="Proteomes" id="UP000694892">
    <property type="component" value="Chromosome 7L"/>
</dbReference>
<evidence type="ECO:0000313" key="2">
    <source>
        <dbReference type="Proteomes" id="UP000694892"/>
    </source>
</evidence>
<sequence length="91" mass="10135">MGAFTILCRDCWEVNEDGKVAQAAALFAERKVRGCLNSGQGTCLEYLYLRGFHKTLWKNDKNDPCVCVTMCLGYKLSCNGTGLDVYVDQTL</sequence>
<evidence type="ECO:0000313" key="1">
    <source>
        <dbReference type="EMBL" id="OCT71873.1"/>
    </source>
</evidence>
<dbReference type="EMBL" id="CM004478">
    <property type="protein sequence ID" value="OCT71873.1"/>
    <property type="molecule type" value="Genomic_DNA"/>
</dbReference>
<reference evidence="2" key="1">
    <citation type="journal article" date="2016" name="Nature">
        <title>Genome evolution in the allotetraploid frog Xenopus laevis.</title>
        <authorList>
            <person name="Session A.M."/>
            <person name="Uno Y."/>
            <person name="Kwon T."/>
            <person name="Chapman J.A."/>
            <person name="Toyoda A."/>
            <person name="Takahashi S."/>
            <person name="Fukui A."/>
            <person name="Hikosaka A."/>
            <person name="Suzuki A."/>
            <person name="Kondo M."/>
            <person name="van Heeringen S.J."/>
            <person name="Quigley I."/>
            <person name="Heinz S."/>
            <person name="Ogino H."/>
            <person name="Ochi H."/>
            <person name="Hellsten U."/>
            <person name="Lyons J.B."/>
            <person name="Simakov O."/>
            <person name="Putnam N."/>
            <person name="Stites J."/>
            <person name="Kuroki Y."/>
            <person name="Tanaka T."/>
            <person name="Michiue T."/>
            <person name="Watanabe M."/>
            <person name="Bogdanovic O."/>
            <person name="Lister R."/>
            <person name="Georgiou G."/>
            <person name="Paranjpe S.S."/>
            <person name="van Kruijsbergen I."/>
            <person name="Shu S."/>
            <person name="Carlson J."/>
            <person name="Kinoshita T."/>
            <person name="Ohta Y."/>
            <person name="Mawaribuchi S."/>
            <person name="Jenkins J."/>
            <person name="Grimwood J."/>
            <person name="Schmutz J."/>
            <person name="Mitros T."/>
            <person name="Mozaffari S.V."/>
            <person name="Suzuki Y."/>
            <person name="Haramoto Y."/>
            <person name="Yamamoto T.S."/>
            <person name="Takagi C."/>
            <person name="Heald R."/>
            <person name="Miller K."/>
            <person name="Haudenschild C."/>
            <person name="Kitzman J."/>
            <person name="Nakayama T."/>
            <person name="Izutsu Y."/>
            <person name="Robert J."/>
            <person name="Fortriede J."/>
            <person name="Burns K."/>
            <person name="Lotay V."/>
            <person name="Karimi K."/>
            <person name="Yasuoka Y."/>
            <person name="Dichmann D.S."/>
            <person name="Flajnik M.F."/>
            <person name="Houston D.W."/>
            <person name="Shendure J."/>
            <person name="DuPasquier L."/>
            <person name="Vize P.D."/>
            <person name="Zorn A.M."/>
            <person name="Ito M."/>
            <person name="Marcotte E.M."/>
            <person name="Wallingford J.B."/>
            <person name="Ito Y."/>
            <person name="Asashima M."/>
            <person name="Ueno N."/>
            <person name="Matsuda Y."/>
            <person name="Veenstra G.J."/>
            <person name="Fujiyama A."/>
            <person name="Harland R.M."/>
            <person name="Taira M."/>
            <person name="Rokhsar D.S."/>
        </authorList>
    </citation>
    <scope>NUCLEOTIDE SEQUENCE [LARGE SCALE GENOMIC DNA]</scope>
    <source>
        <strain evidence="2">J</strain>
    </source>
</reference>
<accession>A0A974CER0</accession>